<protein>
    <submittedName>
        <fullName evidence="1">Uncharacterized protein</fullName>
    </submittedName>
</protein>
<evidence type="ECO:0000313" key="1">
    <source>
        <dbReference type="EMBL" id="OGG79971.1"/>
    </source>
</evidence>
<reference evidence="1 2" key="1">
    <citation type="journal article" date="2016" name="Nat. Commun.">
        <title>Thousands of microbial genomes shed light on interconnected biogeochemical processes in an aquifer system.</title>
        <authorList>
            <person name="Anantharaman K."/>
            <person name="Brown C.T."/>
            <person name="Hug L.A."/>
            <person name="Sharon I."/>
            <person name="Castelle C.J."/>
            <person name="Probst A.J."/>
            <person name="Thomas B.C."/>
            <person name="Singh A."/>
            <person name="Wilkins M.J."/>
            <person name="Karaoz U."/>
            <person name="Brodie E.L."/>
            <person name="Williams K.H."/>
            <person name="Hubbard S.S."/>
            <person name="Banfield J.F."/>
        </authorList>
    </citation>
    <scope>NUCLEOTIDE SEQUENCE [LARGE SCALE GENOMIC DNA]</scope>
</reference>
<evidence type="ECO:0000313" key="2">
    <source>
        <dbReference type="Proteomes" id="UP000177372"/>
    </source>
</evidence>
<sequence length="103" mass="11682">MLITLHIFIHTFFHPLSTVLVQDALFDTLSTLLQFSPVWQSHDCHTTFSAEEAAFEAASFAETPAGFLRIFVAGKATTKVLWTLSPSGNWEWRFSCEDKCVRE</sequence>
<dbReference type="STRING" id="1798512.A3A39_01145"/>
<organism evidence="1 2">
    <name type="scientific">Candidatus Kaiserbacteria bacterium RIFCSPLOWO2_01_FULL_54_13</name>
    <dbReference type="NCBI Taxonomy" id="1798512"/>
    <lineage>
        <taxon>Bacteria</taxon>
        <taxon>Candidatus Kaiseribacteriota</taxon>
    </lineage>
</organism>
<gene>
    <name evidence="1" type="ORF">A3A39_01145</name>
</gene>
<name>A0A1F6F2B0_9BACT</name>
<proteinExistence type="predicted"/>
<comment type="caution">
    <text evidence="1">The sequence shown here is derived from an EMBL/GenBank/DDBJ whole genome shotgun (WGS) entry which is preliminary data.</text>
</comment>
<accession>A0A1F6F2B0</accession>
<dbReference type="EMBL" id="MFLZ01000015">
    <property type="protein sequence ID" value="OGG79971.1"/>
    <property type="molecule type" value="Genomic_DNA"/>
</dbReference>
<dbReference type="Proteomes" id="UP000177372">
    <property type="component" value="Unassembled WGS sequence"/>
</dbReference>
<dbReference type="AlphaFoldDB" id="A0A1F6F2B0"/>